<sequence>MAAVAYENELPNPGVELSGNLSDVWNGGYFWRDIFVRHADNRILLRHVIDRLTKTSLQMAERRTALTDLTGYYAHITGDEIPQDQLQRLKDWVSVGYDLRKHTILSERELQSVRGREKALEEDDDIPIGLNPCAIIGKRKGPMVIASEVPNEKAARLGGR</sequence>
<gene>
    <name evidence="1" type="ORF">BJP51_12330</name>
</gene>
<evidence type="ECO:0000313" key="2">
    <source>
        <dbReference type="Proteomes" id="UP000187465"/>
    </source>
</evidence>
<comment type="caution">
    <text evidence="1">The sequence shown here is derived from an EMBL/GenBank/DDBJ whole genome shotgun (WGS) entry which is preliminary data.</text>
</comment>
<reference evidence="1 2" key="1">
    <citation type="submission" date="2016-10" db="EMBL/GenBank/DDBJ databases">
        <title>Paenibacillus species isolates.</title>
        <authorList>
            <person name="Beno S.M."/>
        </authorList>
    </citation>
    <scope>NUCLEOTIDE SEQUENCE [LARGE SCALE GENOMIC DNA]</scope>
    <source>
        <strain evidence="1 2">FSL H7-0604</strain>
    </source>
</reference>
<dbReference type="RefSeq" id="WP_076178972.1">
    <property type="nucleotide sequence ID" value="NZ_MKQP01000011.1"/>
</dbReference>
<organism evidence="1 2">
    <name type="scientific">Paenibacillus odorifer</name>
    <dbReference type="NCBI Taxonomy" id="189426"/>
    <lineage>
        <taxon>Bacteria</taxon>
        <taxon>Bacillati</taxon>
        <taxon>Bacillota</taxon>
        <taxon>Bacilli</taxon>
        <taxon>Bacillales</taxon>
        <taxon>Paenibacillaceae</taxon>
        <taxon>Paenibacillus</taxon>
    </lineage>
</organism>
<dbReference type="AlphaFoldDB" id="A0A1R0XES4"/>
<dbReference type="Proteomes" id="UP000187465">
    <property type="component" value="Unassembled WGS sequence"/>
</dbReference>
<proteinExistence type="predicted"/>
<accession>A0A1R0XES4</accession>
<evidence type="ECO:0000313" key="1">
    <source>
        <dbReference type="EMBL" id="OMD33565.1"/>
    </source>
</evidence>
<dbReference type="EMBL" id="MKQP01000011">
    <property type="protein sequence ID" value="OMD33565.1"/>
    <property type="molecule type" value="Genomic_DNA"/>
</dbReference>
<name>A0A1R0XES4_9BACL</name>
<protein>
    <submittedName>
        <fullName evidence="1">Uncharacterized protein</fullName>
    </submittedName>
</protein>